<feature type="domain" description="Solute-binding protein family 5" evidence="5">
    <location>
        <begin position="87"/>
        <end position="463"/>
    </location>
</feature>
<dbReference type="Gene3D" id="3.40.190.10">
    <property type="entry name" value="Periplasmic binding protein-like II"/>
    <property type="match status" value="1"/>
</dbReference>
<reference evidence="6 7" key="1">
    <citation type="journal article" date="2016" name="Nat. Commun.">
        <title>Thousands of microbial genomes shed light on interconnected biogeochemical processes in an aquifer system.</title>
        <authorList>
            <person name="Anantharaman K."/>
            <person name="Brown C.T."/>
            <person name="Hug L.A."/>
            <person name="Sharon I."/>
            <person name="Castelle C.J."/>
            <person name="Probst A.J."/>
            <person name="Thomas B.C."/>
            <person name="Singh A."/>
            <person name="Wilkins M.J."/>
            <person name="Karaoz U."/>
            <person name="Brodie E.L."/>
            <person name="Williams K.H."/>
            <person name="Hubbard S.S."/>
            <person name="Banfield J.F."/>
        </authorList>
    </citation>
    <scope>NUCLEOTIDE SEQUENCE [LARGE SCALE GENOMIC DNA]</scope>
</reference>
<evidence type="ECO:0000259" key="5">
    <source>
        <dbReference type="Pfam" id="PF00496"/>
    </source>
</evidence>
<dbReference type="Gene3D" id="3.10.105.10">
    <property type="entry name" value="Dipeptide-binding Protein, Domain 3"/>
    <property type="match status" value="1"/>
</dbReference>
<dbReference type="Proteomes" id="UP000176639">
    <property type="component" value="Unassembled WGS sequence"/>
</dbReference>
<dbReference type="EMBL" id="MEYI01000045">
    <property type="protein sequence ID" value="OGD23295.1"/>
    <property type="molecule type" value="Genomic_DNA"/>
</dbReference>
<evidence type="ECO:0000256" key="2">
    <source>
        <dbReference type="ARBA" id="ARBA00022448"/>
    </source>
</evidence>
<proteinExistence type="inferred from homology"/>
<dbReference type="Gene3D" id="3.90.76.10">
    <property type="entry name" value="Dipeptide-binding Protein, Domain 1"/>
    <property type="match status" value="1"/>
</dbReference>
<evidence type="ECO:0000313" key="7">
    <source>
        <dbReference type="Proteomes" id="UP000176639"/>
    </source>
</evidence>
<dbReference type="PANTHER" id="PTHR30290">
    <property type="entry name" value="PERIPLASMIC BINDING COMPONENT OF ABC TRANSPORTER"/>
    <property type="match status" value="1"/>
</dbReference>
<dbReference type="InterPro" id="IPR000914">
    <property type="entry name" value="SBP_5_dom"/>
</dbReference>
<sequence>MPKVLSKKEYYGIITLSLLTLFFACASLWTVYTEHTMLVPRYGGTYTEALVGEPQFINPVLAGINDVDRAIATLIYSGLLKYDGEGNIVPDLAERYDVSENGKEYTFFLRNNILWHDGKSFTADDVVFTFTAIADPRYGSPQRVGLQGLLVERIDDMTVKLTLPYPHTQFLDKLTIGIVPKHIWEGINPRNANLADANLEPIGTGPYRFVKFTKDKYGAIISFSLEANTHFYGSTPFIDAIDLYFYQTNEEALQAYRDGDVMGISGIAPRDMDAIKKRGSEVHTFATPKYFAVFFNQTNSKPLADRQVREALWRATDRDAIIRDVLGGNGIIANSPILPWLTGHNADIIGYPYSQDEARNILNNAGWKDKNADGVREKIIGTSKEATDLTITLITSDSPELLKTQEMLRDQWTAIGAEVLIENYTLDEVKQKIIKPRKYEALIFGEALTQYPDPYLFWHSSQKKDPGLNLALYDNKGADQLLETARDTASQDERNAAIVKLQDTIHADIPALFLYSPAYLYAIDTDVKGIAATAISTAARRFIGIERWYIKTDRVKKIQ</sequence>
<gene>
    <name evidence="6" type="ORF">A2Z10_01145</name>
</gene>
<dbReference type="PIRSF" id="PIRSF002741">
    <property type="entry name" value="MppA"/>
    <property type="match status" value="1"/>
</dbReference>
<comment type="caution">
    <text evidence="6">The sequence shown here is derived from an EMBL/GenBank/DDBJ whole genome shotgun (WGS) entry which is preliminary data.</text>
</comment>
<keyword evidence="4" id="KW-0812">Transmembrane</keyword>
<dbReference type="InterPro" id="IPR030678">
    <property type="entry name" value="Peptide/Ni-bd"/>
</dbReference>
<dbReference type="PROSITE" id="PS51257">
    <property type="entry name" value="PROKAR_LIPOPROTEIN"/>
    <property type="match status" value="1"/>
</dbReference>
<keyword evidence="4" id="KW-0472">Membrane</keyword>
<evidence type="ECO:0000256" key="1">
    <source>
        <dbReference type="ARBA" id="ARBA00005695"/>
    </source>
</evidence>
<protein>
    <recommendedName>
        <fullName evidence="5">Solute-binding protein family 5 domain-containing protein</fullName>
    </recommendedName>
</protein>
<accession>A0A1F5AY16</accession>
<dbReference type="GO" id="GO:0043190">
    <property type="term" value="C:ATP-binding cassette (ABC) transporter complex"/>
    <property type="evidence" value="ECO:0007669"/>
    <property type="project" value="InterPro"/>
</dbReference>
<dbReference type="AlphaFoldDB" id="A0A1F5AY16"/>
<dbReference type="PANTHER" id="PTHR30290:SF9">
    <property type="entry name" value="OLIGOPEPTIDE-BINDING PROTEIN APPA"/>
    <property type="match status" value="1"/>
</dbReference>
<keyword evidence="2" id="KW-0813">Transport</keyword>
<keyword evidence="4" id="KW-1133">Transmembrane helix</keyword>
<organism evidence="6 7">
    <name type="scientific">Candidatus Azambacteria bacterium RBG_16_47_10</name>
    <dbReference type="NCBI Taxonomy" id="1797292"/>
    <lineage>
        <taxon>Bacteria</taxon>
        <taxon>Candidatus Azamiibacteriota</taxon>
    </lineage>
</organism>
<keyword evidence="3" id="KW-0732">Signal</keyword>
<evidence type="ECO:0000256" key="3">
    <source>
        <dbReference type="ARBA" id="ARBA00022729"/>
    </source>
</evidence>
<evidence type="ECO:0000256" key="4">
    <source>
        <dbReference type="SAM" id="Phobius"/>
    </source>
</evidence>
<dbReference type="GO" id="GO:1904680">
    <property type="term" value="F:peptide transmembrane transporter activity"/>
    <property type="evidence" value="ECO:0007669"/>
    <property type="project" value="TreeGrafter"/>
</dbReference>
<dbReference type="CDD" id="cd08513">
    <property type="entry name" value="PBP2_thermophilic_Hb8_like"/>
    <property type="match status" value="1"/>
</dbReference>
<feature type="transmembrane region" description="Helical" evidence="4">
    <location>
        <begin position="12"/>
        <end position="32"/>
    </location>
</feature>
<dbReference type="SUPFAM" id="SSF53850">
    <property type="entry name" value="Periplasmic binding protein-like II"/>
    <property type="match status" value="1"/>
</dbReference>
<evidence type="ECO:0000313" key="6">
    <source>
        <dbReference type="EMBL" id="OGD23295.1"/>
    </source>
</evidence>
<dbReference type="GO" id="GO:0042597">
    <property type="term" value="C:periplasmic space"/>
    <property type="evidence" value="ECO:0007669"/>
    <property type="project" value="UniProtKB-ARBA"/>
</dbReference>
<dbReference type="GO" id="GO:0015833">
    <property type="term" value="P:peptide transport"/>
    <property type="evidence" value="ECO:0007669"/>
    <property type="project" value="TreeGrafter"/>
</dbReference>
<name>A0A1F5AY16_9BACT</name>
<comment type="similarity">
    <text evidence="1">Belongs to the bacterial solute-binding protein 5 family.</text>
</comment>
<dbReference type="InterPro" id="IPR039424">
    <property type="entry name" value="SBP_5"/>
</dbReference>
<dbReference type="Pfam" id="PF00496">
    <property type="entry name" value="SBP_bac_5"/>
    <property type="match status" value="1"/>
</dbReference>